<keyword evidence="2" id="KW-1185">Reference proteome</keyword>
<protein>
    <submittedName>
        <fullName evidence="1">Uncharacterized protein</fullName>
    </submittedName>
</protein>
<dbReference type="EMBL" id="CM042882">
    <property type="protein sequence ID" value="KAI4382212.1"/>
    <property type="molecule type" value="Genomic_DNA"/>
</dbReference>
<comment type="caution">
    <text evidence="1">The sequence shown here is derived from an EMBL/GenBank/DDBJ whole genome shotgun (WGS) entry which is preliminary data.</text>
</comment>
<gene>
    <name evidence="1" type="ORF">MLD38_008203</name>
</gene>
<evidence type="ECO:0000313" key="1">
    <source>
        <dbReference type="EMBL" id="KAI4382212.1"/>
    </source>
</evidence>
<organism evidence="1 2">
    <name type="scientific">Melastoma candidum</name>
    <dbReference type="NCBI Taxonomy" id="119954"/>
    <lineage>
        <taxon>Eukaryota</taxon>
        <taxon>Viridiplantae</taxon>
        <taxon>Streptophyta</taxon>
        <taxon>Embryophyta</taxon>
        <taxon>Tracheophyta</taxon>
        <taxon>Spermatophyta</taxon>
        <taxon>Magnoliopsida</taxon>
        <taxon>eudicotyledons</taxon>
        <taxon>Gunneridae</taxon>
        <taxon>Pentapetalae</taxon>
        <taxon>rosids</taxon>
        <taxon>malvids</taxon>
        <taxon>Myrtales</taxon>
        <taxon>Melastomataceae</taxon>
        <taxon>Melastomatoideae</taxon>
        <taxon>Melastomateae</taxon>
        <taxon>Melastoma</taxon>
    </lineage>
</organism>
<name>A0ACB9RT93_9MYRT</name>
<sequence length="438" mass="49727">MICCTGDASAAFFFFLTDYTMENHRRNPDNNPSVSDQRVYFVSLRWWKNAQDLVPDGAAEGKTGKAAAAVYVATSASLYTVPLRLINTMFSSDLAFNLKREEGGVGVPGWGRDSPFQRKQTLCPSKFAKRGGWVLAPSVAQLRIWDFSGHIKQYFLNGCNGFTKDYQKQSDLGVVVELQIYGLSDSLSFQCLVHTPELVDYFLGDYATEINHGNPLVMNIALAFGDLLRKLWAPGATPIAPRTFKAKLALFAPQFSGYNQHDSQLFCWMVFMRILISARESISLYKCLETFLTEEPLGPEDMWYCPGCKEHRQASKKLDHWRLHEILVVHLKSLRPPHKRETNQSIYALCYEQSSRKHGRRSLYCICPSWGVRPISVDKIKTSAGYLVVVLPYTAAVHILVLRDRIVRLKGKDHHHHHHHYLVPIPTLVFKALPSDHL</sequence>
<accession>A0ACB9RT93</accession>
<dbReference type="Proteomes" id="UP001057402">
    <property type="component" value="Chromosome 3"/>
</dbReference>
<evidence type="ECO:0000313" key="2">
    <source>
        <dbReference type="Proteomes" id="UP001057402"/>
    </source>
</evidence>
<reference evidence="2" key="1">
    <citation type="journal article" date="2023" name="Front. Plant Sci.">
        <title>Chromosomal-level genome assembly of Melastoma candidum provides insights into trichome evolution.</title>
        <authorList>
            <person name="Zhong Y."/>
            <person name="Wu W."/>
            <person name="Sun C."/>
            <person name="Zou P."/>
            <person name="Liu Y."/>
            <person name="Dai S."/>
            <person name="Zhou R."/>
        </authorList>
    </citation>
    <scope>NUCLEOTIDE SEQUENCE [LARGE SCALE GENOMIC DNA]</scope>
</reference>
<proteinExistence type="predicted"/>